<feature type="compositionally biased region" description="Basic and acidic residues" evidence="1">
    <location>
        <begin position="68"/>
        <end position="87"/>
    </location>
</feature>
<dbReference type="Proteomes" id="UP000184295">
    <property type="component" value="Unassembled WGS sequence"/>
</dbReference>
<dbReference type="STRING" id="1121881.SAMN02745225_01739"/>
<name>A0A1M4WP39_9ACTN</name>
<protein>
    <submittedName>
        <fullName evidence="2">Uncharacterized protein</fullName>
    </submittedName>
</protein>
<dbReference type="RefSeq" id="WP_072791389.1">
    <property type="nucleotide sequence ID" value="NZ_FQUL01000027.1"/>
</dbReference>
<dbReference type="AlphaFoldDB" id="A0A1M4WP39"/>
<keyword evidence="3" id="KW-1185">Reference proteome</keyword>
<gene>
    <name evidence="2" type="ORF">SAMN02745225_01739</name>
</gene>
<reference evidence="3" key="1">
    <citation type="submission" date="2016-11" db="EMBL/GenBank/DDBJ databases">
        <authorList>
            <person name="Varghese N."/>
            <person name="Submissions S."/>
        </authorList>
    </citation>
    <scope>NUCLEOTIDE SEQUENCE [LARGE SCALE GENOMIC DNA]</scope>
    <source>
        <strain evidence="3">DSM 19514</strain>
    </source>
</reference>
<accession>A0A1M4WP39</accession>
<dbReference type="EMBL" id="FQUL01000027">
    <property type="protein sequence ID" value="SHE82996.1"/>
    <property type="molecule type" value="Genomic_DNA"/>
</dbReference>
<evidence type="ECO:0000313" key="3">
    <source>
        <dbReference type="Proteomes" id="UP000184295"/>
    </source>
</evidence>
<feature type="compositionally biased region" description="Polar residues" evidence="1">
    <location>
        <begin position="15"/>
        <end position="32"/>
    </location>
</feature>
<proteinExistence type="predicted"/>
<evidence type="ECO:0000256" key="1">
    <source>
        <dbReference type="SAM" id="MobiDB-lite"/>
    </source>
</evidence>
<evidence type="ECO:0000313" key="2">
    <source>
        <dbReference type="EMBL" id="SHE82996.1"/>
    </source>
</evidence>
<organism evidence="2 3">
    <name type="scientific">Ferrithrix thermotolerans DSM 19514</name>
    <dbReference type="NCBI Taxonomy" id="1121881"/>
    <lineage>
        <taxon>Bacteria</taxon>
        <taxon>Bacillati</taxon>
        <taxon>Actinomycetota</taxon>
        <taxon>Acidimicrobiia</taxon>
        <taxon>Acidimicrobiales</taxon>
        <taxon>Acidimicrobiaceae</taxon>
        <taxon>Ferrithrix</taxon>
    </lineage>
</organism>
<feature type="region of interest" description="Disordered" evidence="1">
    <location>
        <begin position="1"/>
        <end position="87"/>
    </location>
</feature>
<sequence length="87" mass="9551">MPVNRLGSKLAQEVQKVQSMGDSGEQGSNQMETAPKDRSVNRTKTVGTTRSKRSSEKGSPENKSAIQPKDKGSSSKQELHPKRVWPD</sequence>